<feature type="transmembrane region" description="Helical" evidence="1">
    <location>
        <begin position="79"/>
        <end position="101"/>
    </location>
</feature>
<sequence length="106" mass="12578">MPVVTIIEELKDRLKELNGCEDDPDPFDIYPDDKILQYILKPIATHWIQTMLTFAFIVFAILGRCIVTDYDYVCEIQLHFFFLPSVVFWVFLGVYLFYLAYKLNKL</sequence>
<comment type="caution">
    <text evidence="2">The sequence shown here is derived from an EMBL/GenBank/DDBJ whole genome shotgun (WGS) entry which is preliminary data.</text>
</comment>
<keyword evidence="1" id="KW-0472">Membrane</keyword>
<reference evidence="2 3" key="1">
    <citation type="journal article" date="2016" name="BMC Genomics">
        <title>Comparative genomic and transcriptomic analyses of the Fuzhuan brick tea-fermentation fungus Aspergillus cristatus.</title>
        <authorList>
            <person name="Ge Y."/>
            <person name="Wang Y."/>
            <person name="Liu Y."/>
            <person name="Tan Y."/>
            <person name="Ren X."/>
            <person name="Zhang X."/>
            <person name="Hyde K.D."/>
            <person name="Liu Y."/>
            <person name="Liu Z."/>
        </authorList>
    </citation>
    <scope>NUCLEOTIDE SEQUENCE [LARGE SCALE GENOMIC DNA]</scope>
    <source>
        <strain evidence="2 3">GZAAS20.1005</strain>
    </source>
</reference>
<evidence type="ECO:0000256" key="1">
    <source>
        <dbReference type="SAM" id="Phobius"/>
    </source>
</evidence>
<evidence type="ECO:0000313" key="3">
    <source>
        <dbReference type="Proteomes" id="UP000094569"/>
    </source>
</evidence>
<accession>A0A1E3B120</accession>
<protein>
    <submittedName>
        <fullName evidence="2">Uncharacterized protein</fullName>
    </submittedName>
</protein>
<feature type="transmembrane region" description="Helical" evidence="1">
    <location>
        <begin position="47"/>
        <end position="67"/>
    </location>
</feature>
<dbReference type="VEuPathDB" id="FungiDB:SI65_09962"/>
<name>A0A1E3B120_ASPCR</name>
<proteinExistence type="predicted"/>
<keyword evidence="1" id="KW-1133">Transmembrane helix</keyword>
<evidence type="ECO:0000313" key="2">
    <source>
        <dbReference type="EMBL" id="ODM14617.1"/>
    </source>
</evidence>
<dbReference type="Proteomes" id="UP000094569">
    <property type="component" value="Unassembled WGS sequence"/>
</dbReference>
<dbReference type="AlphaFoldDB" id="A0A1E3B120"/>
<keyword evidence="3" id="KW-1185">Reference proteome</keyword>
<gene>
    <name evidence="2" type="ORF">SI65_09962</name>
</gene>
<organism evidence="2 3">
    <name type="scientific">Aspergillus cristatus</name>
    <name type="common">Chinese Fuzhuan brick tea-fermentation fungus</name>
    <name type="synonym">Eurotium cristatum</name>
    <dbReference type="NCBI Taxonomy" id="573508"/>
    <lineage>
        <taxon>Eukaryota</taxon>
        <taxon>Fungi</taxon>
        <taxon>Dikarya</taxon>
        <taxon>Ascomycota</taxon>
        <taxon>Pezizomycotina</taxon>
        <taxon>Eurotiomycetes</taxon>
        <taxon>Eurotiomycetidae</taxon>
        <taxon>Eurotiales</taxon>
        <taxon>Aspergillaceae</taxon>
        <taxon>Aspergillus</taxon>
        <taxon>Aspergillus subgen. Aspergillus</taxon>
    </lineage>
</organism>
<dbReference type="EMBL" id="JXNT01000023">
    <property type="protein sequence ID" value="ODM14617.1"/>
    <property type="molecule type" value="Genomic_DNA"/>
</dbReference>
<keyword evidence="1" id="KW-0812">Transmembrane</keyword>